<dbReference type="InterPro" id="IPR044992">
    <property type="entry name" value="ChyE-like"/>
</dbReference>
<dbReference type="GO" id="GO:0005829">
    <property type="term" value="C:cytosol"/>
    <property type="evidence" value="ECO:0007669"/>
    <property type="project" value="TreeGrafter"/>
</dbReference>
<dbReference type="EMBL" id="CAMXCS010000001">
    <property type="protein sequence ID" value="CAI3930750.1"/>
    <property type="molecule type" value="Genomic_DNA"/>
</dbReference>
<dbReference type="Proteomes" id="UP001154255">
    <property type="component" value="Unassembled WGS sequence"/>
</dbReference>
<sequence>MKKALVIRHLLFEDLGIFEDELIDINFQIQYVEAPIVNFNQLNIAEYDLLIILGGPIGAFDEELYPLIVQELSFIQNYLETEKPILGICLGAQLIARLLGAKVYPMQHKEIAFSTLTINKEVINNPLISLENIPILHWHGDQFDIPANCHPLASSTLCPNQAFSYKDHVLALQFHMEVDTKKIEQWLVGHNHELITAKIDLNQLRIDAKNYNQLITQAGKATFVKWLARIESK</sequence>
<dbReference type="PANTHER" id="PTHR42695:SF5">
    <property type="entry name" value="GLUTAMINE AMIDOTRANSFERASE YLR126C-RELATED"/>
    <property type="match status" value="1"/>
</dbReference>
<dbReference type="Proteomes" id="UP001154259">
    <property type="component" value="Unassembled WGS sequence"/>
</dbReference>
<dbReference type="InterPro" id="IPR029062">
    <property type="entry name" value="Class_I_gatase-like"/>
</dbReference>
<dbReference type="Gene3D" id="3.40.50.880">
    <property type="match status" value="1"/>
</dbReference>
<protein>
    <submittedName>
        <fullName evidence="2 3">Glutamine amidotransferase domain (GuaA1)</fullName>
    </submittedName>
</protein>
<comment type="caution">
    <text evidence="2">The sequence shown here is derived from an EMBL/GenBank/DDBJ whole genome shotgun (WGS) entry which is preliminary data.</text>
</comment>
<accession>A0A9W4TKK7</accession>
<dbReference type="AlphaFoldDB" id="A0A9W4TKK7"/>
<reference evidence="2" key="1">
    <citation type="submission" date="2022-10" db="EMBL/GenBank/DDBJ databases">
        <authorList>
            <person name="Botero Cardona J."/>
        </authorList>
    </citation>
    <scope>NUCLEOTIDE SEQUENCE</scope>
    <source>
        <strain evidence="2">LMG 31819</strain>
        <strain evidence="3">R-53529</strain>
    </source>
</reference>
<evidence type="ECO:0000313" key="4">
    <source>
        <dbReference type="Proteomes" id="UP001154255"/>
    </source>
</evidence>
<dbReference type="PROSITE" id="PS51273">
    <property type="entry name" value="GATASE_TYPE_1"/>
    <property type="match status" value="1"/>
</dbReference>
<proteinExistence type="predicted"/>
<dbReference type="SUPFAM" id="SSF52317">
    <property type="entry name" value="Class I glutamine amidotransferase-like"/>
    <property type="match status" value="1"/>
</dbReference>
<dbReference type="CDD" id="cd01741">
    <property type="entry name" value="GATase1_1"/>
    <property type="match status" value="1"/>
</dbReference>
<name>A0A9W4TKK7_9PROT</name>
<evidence type="ECO:0000313" key="5">
    <source>
        <dbReference type="Proteomes" id="UP001154259"/>
    </source>
</evidence>
<dbReference type="Pfam" id="PF00117">
    <property type="entry name" value="GATase"/>
    <property type="match status" value="1"/>
</dbReference>
<dbReference type="RefSeq" id="WP_271788954.1">
    <property type="nucleotide sequence ID" value="NZ_CAMXCJ010000001.1"/>
</dbReference>
<evidence type="ECO:0000313" key="3">
    <source>
        <dbReference type="EMBL" id="CAI3930750.1"/>
    </source>
</evidence>
<dbReference type="NCBIfam" id="NF005458">
    <property type="entry name" value="PRK07053.1"/>
    <property type="match status" value="1"/>
</dbReference>
<dbReference type="EMBL" id="CAMXCM010000001">
    <property type="protein sequence ID" value="CAI3930162.1"/>
    <property type="molecule type" value="Genomic_DNA"/>
</dbReference>
<feature type="domain" description="Glutamine amidotransferase" evidence="1">
    <location>
        <begin position="26"/>
        <end position="182"/>
    </location>
</feature>
<keyword evidence="5" id="KW-1185">Reference proteome</keyword>
<dbReference type="PANTHER" id="PTHR42695">
    <property type="entry name" value="GLUTAMINE AMIDOTRANSFERASE YLR126C-RELATED"/>
    <property type="match status" value="1"/>
</dbReference>
<evidence type="ECO:0000313" key="2">
    <source>
        <dbReference type="EMBL" id="CAI3930162.1"/>
    </source>
</evidence>
<evidence type="ECO:0000259" key="1">
    <source>
        <dbReference type="Pfam" id="PF00117"/>
    </source>
</evidence>
<dbReference type="InterPro" id="IPR017926">
    <property type="entry name" value="GATASE"/>
</dbReference>
<gene>
    <name evidence="3" type="ORF">R53529_LOCUS509</name>
    <name evidence="2" type="ORF">R53530_LOCUS592</name>
</gene>
<organism evidence="2 4">
    <name type="scientific">Commensalibacter communis</name>
    <dbReference type="NCBI Taxonomy" id="2972786"/>
    <lineage>
        <taxon>Bacteria</taxon>
        <taxon>Pseudomonadati</taxon>
        <taxon>Pseudomonadota</taxon>
        <taxon>Alphaproteobacteria</taxon>
        <taxon>Acetobacterales</taxon>
        <taxon>Acetobacteraceae</taxon>
    </lineage>
</organism>
<keyword evidence="2" id="KW-0315">Glutamine amidotransferase</keyword>